<keyword evidence="4" id="KW-1185">Reference proteome</keyword>
<keyword evidence="2 3" id="KW-0808">Transferase</keyword>
<dbReference type="eggNOG" id="COG0438">
    <property type="taxonomic scope" value="Bacteria"/>
</dbReference>
<comment type="caution">
    <text evidence="3">The sequence shown here is derived from an EMBL/GenBank/DDBJ whole genome shotgun (WGS) entry which is preliminary data.</text>
</comment>
<evidence type="ECO:0000256" key="2">
    <source>
        <dbReference type="ARBA" id="ARBA00022679"/>
    </source>
</evidence>
<dbReference type="Proteomes" id="UP000005824">
    <property type="component" value="Unassembled WGS sequence"/>
</dbReference>
<dbReference type="AlphaFoldDB" id="B4DAH0"/>
<dbReference type="EMBL" id="ABVL01000030">
    <property type="protein sequence ID" value="EDY16631.1"/>
    <property type="molecule type" value="Genomic_DNA"/>
</dbReference>
<dbReference type="InParanoid" id="B4DAH0"/>
<evidence type="ECO:0000256" key="1">
    <source>
        <dbReference type="ARBA" id="ARBA00022676"/>
    </source>
</evidence>
<proteinExistence type="predicted"/>
<keyword evidence="1" id="KW-0328">Glycosyltransferase</keyword>
<organism evidence="3 4">
    <name type="scientific">Chthoniobacter flavus Ellin428</name>
    <dbReference type="NCBI Taxonomy" id="497964"/>
    <lineage>
        <taxon>Bacteria</taxon>
        <taxon>Pseudomonadati</taxon>
        <taxon>Verrucomicrobiota</taxon>
        <taxon>Spartobacteria</taxon>
        <taxon>Chthoniobacterales</taxon>
        <taxon>Chthoniobacteraceae</taxon>
        <taxon>Chthoniobacter</taxon>
    </lineage>
</organism>
<dbReference type="PANTHER" id="PTHR12526">
    <property type="entry name" value="GLYCOSYLTRANSFERASE"/>
    <property type="match status" value="1"/>
</dbReference>
<dbReference type="Gene3D" id="3.40.50.2000">
    <property type="entry name" value="Glycogen Phosphorylase B"/>
    <property type="match status" value="2"/>
</dbReference>
<dbReference type="STRING" id="497964.CfE428DRAFT_5911"/>
<protein>
    <submittedName>
        <fullName evidence="3">Glycosyl transferase group 1</fullName>
    </submittedName>
</protein>
<dbReference type="GO" id="GO:0016757">
    <property type="term" value="F:glycosyltransferase activity"/>
    <property type="evidence" value="ECO:0007669"/>
    <property type="project" value="UniProtKB-KW"/>
</dbReference>
<dbReference type="PANTHER" id="PTHR12526:SF510">
    <property type="entry name" value="D-INOSITOL 3-PHOSPHATE GLYCOSYLTRANSFERASE"/>
    <property type="match status" value="1"/>
</dbReference>
<reference evidence="3 4" key="1">
    <citation type="journal article" date="2011" name="J. Bacteriol.">
        <title>Genome sequence of Chthoniobacter flavus Ellin428, an aerobic heterotrophic soil bacterium.</title>
        <authorList>
            <person name="Kant R."/>
            <person name="van Passel M.W."/>
            <person name="Palva A."/>
            <person name="Lucas S."/>
            <person name="Lapidus A."/>
            <person name="Glavina Del Rio T."/>
            <person name="Dalin E."/>
            <person name="Tice H."/>
            <person name="Bruce D."/>
            <person name="Goodwin L."/>
            <person name="Pitluck S."/>
            <person name="Larimer F.W."/>
            <person name="Land M.L."/>
            <person name="Hauser L."/>
            <person name="Sangwan P."/>
            <person name="de Vos W.M."/>
            <person name="Janssen P.H."/>
            <person name="Smidt H."/>
        </authorList>
    </citation>
    <scope>NUCLEOTIDE SEQUENCE [LARGE SCALE GENOMIC DNA]</scope>
    <source>
        <strain evidence="3 4">Ellin428</strain>
    </source>
</reference>
<dbReference type="CDD" id="cd03801">
    <property type="entry name" value="GT4_PimA-like"/>
    <property type="match status" value="1"/>
</dbReference>
<dbReference type="Pfam" id="PF13692">
    <property type="entry name" value="Glyco_trans_1_4"/>
    <property type="match status" value="1"/>
</dbReference>
<name>B4DAH0_9BACT</name>
<evidence type="ECO:0000313" key="4">
    <source>
        <dbReference type="Proteomes" id="UP000005824"/>
    </source>
</evidence>
<sequence>MHAPPNPTASSERGPVLFINLWPTSGMKHYSESLMHALTPASQVIYVRNYGSCVEGEALQVRLNPVRPWGLGDLWRIVRTILDRRPRAIHLNSELPVLLPLFPLFAFFNSVITLHDAVPHEGETLAKRGFMRLHLWMVAVFFRKVIVHSEAIRAQLPEYLQSRAHVLPHVNYQLWARAKQPPPESGPLVVLFFGRLLAYKGLEYLLEAFRRLDPAKFTLLVAGEGELSPEVAQMPNVRVIHRFIGDEDLPGVFNQAHVVALPYVAASQSGVAYMAFAFERPVVSTAVGGLADVVRDGFNGFLVPPRSPEPLAAALEKMADVTVRARLIENVRQQNLSGDVEIREKLLAVYRA</sequence>
<dbReference type="RefSeq" id="WP_006983231.1">
    <property type="nucleotide sequence ID" value="NZ_ABVL01000030.1"/>
</dbReference>
<gene>
    <name evidence="3" type="ORF">CfE428DRAFT_5911</name>
</gene>
<dbReference type="SUPFAM" id="SSF53756">
    <property type="entry name" value="UDP-Glycosyltransferase/glycogen phosphorylase"/>
    <property type="match status" value="1"/>
</dbReference>
<evidence type="ECO:0000313" key="3">
    <source>
        <dbReference type="EMBL" id="EDY16631.1"/>
    </source>
</evidence>
<accession>B4DAH0</accession>